<dbReference type="STRING" id="260552.Mag101_05845"/>
<dbReference type="InterPro" id="IPR006905">
    <property type="entry name" value="Flavin_halogenase"/>
</dbReference>
<feature type="binding site" evidence="2">
    <location>
        <position position="82"/>
    </location>
    <ligand>
        <name>7-chloro-L-tryptophan</name>
        <dbReference type="ChEBI" id="CHEBI:58713"/>
    </ligand>
</feature>
<feature type="binding site" evidence="2">
    <location>
        <position position="351"/>
    </location>
    <ligand>
        <name>L-tryptophan</name>
        <dbReference type="ChEBI" id="CHEBI:57912"/>
    </ligand>
</feature>
<organism evidence="3 4">
    <name type="scientific">Microbulbifer agarilyticus</name>
    <dbReference type="NCBI Taxonomy" id="260552"/>
    <lineage>
        <taxon>Bacteria</taxon>
        <taxon>Pseudomonadati</taxon>
        <taxon>Pseudomonadota</taxon>
        <taxon>Gammaproteobacteria</taxon>
        <taxon>Cellvibrionales</taxon>
        <taxon>Microbulbiferaceae</taxon>
        <taxon>Microbulbifer</taxon>
    </lineage>
</organism>
<keyword evidence="2" id="KW-0547">Nucleotide-binding</keyword>
<dbReference type="PIRSF" id="PIRSF011396">
    <property type="entry name" value="Trp_halogenase"/>
    <property type="match status" value="1"/>
</dbReference>
<dbReference type="Pfam" id="PF04820">
    <property type="entry name" value="Trp_halogenase"/>
    <property type="match status" value="1"/>
</dbReference>
<evidence type="ECO:0000313" key="4">
    <source>
        <dbReference type="Proteomes" id="UP000188219"/>
    </source>
</evidence>
<reference evidence="3" key="1">
    <citation type="submission" date="2017-02" db="EMBL/GenBank/DDBJ databases">
        <title>Genome of Microbulbifer agarilyticus GP101.</title>
        <authorList>
            <person name="Jung J."/>
            <person name="Bae S.S."/>
            <person name="Baek K."/>
        </authorList>
    </citation>
    <scope>NUCLEOTIDE SEQUENCE [LARGE SCALE GENOMIC DNA]</scope>
    <source>
        <strain evidence="3">GP101</strain>
    </source>
</reference>
<proteinExistence type="predicted"/>
<dbReference type="KEGG" id="maga:Mag101_05845"/>
<feature type="binding site" evidence="2">
    <location>
        <position position="188"/>
    </location>
    <ligand>
        <name>FAD</name>
        <dbReference type="ChEBI" id="CHEBI:57692"/>
    </ligand>
</feature>
<dbReference type="OrthoDB" id="6278312at2"/>
<sequence length="517" mass="57481">MSDPINSVVILGGGTAGWITAGTLAARFNREQEEPVRVTLVESPTVPTIGVGEGTWPTMRSTLKKMGVRETDFIRECNVGFKQGAKFARWTTGADDDFYYHPLVQPEGFHNHNLATHWLGGNTSESFSNTVCPQEALCEHNRAPKQIGTPEYAAVANYAYHLDAGKFAGFLQRHCTENLGVRHILADVTGIEESETGDIAALKTEAHGKVSGDLFVDCSGFGSRLLGGHYKVPFRSCKDVLFIDSALAVQVPYEREDSPIATHTISTAQSAGWVWDIGLQSRRGVGHVFSSAHTSDSAAYGELARYLKVSEGELDRLGVRKIPIVPGHREKFWHRNCVAIGLSAGFLEPLEASALVLVEISANMLAEQFPASRAAMDVVARRFNETFLYRWDRIIDFLKLHYVLTKRTDSRFWIDNCDPATIPDSLQELLTLWRYQPPWHDDFDRAVEVFPAASYQYVLYGMEFETQPAAHGVSRASLEQAGQLFQQKGKATQQMLAGLEIHRNLVNKICRHGLQQI</sequence>
<feature type="binding site" evidence="2">
    <location>
        <begin position="13"/>
        <end position="16"/>
    </location>
    <ligand>
        <name>FAD</name>
        <dbReference type="ChEBI" id="CHEBI:57692"/>
    </ligand>
</feature>
<evidence type="ECO:0000256" key="2">
    <source>
        <dbReference type="PIRSR" id="PIRSR011396-2"/>
    </source>
</evidence>
<dbReference type="InterPro" id="IPR050816">
    <property type="entry name" value="Flavin-dep_Halogenase_NPB"/>
</dbReference>
<dbReference type="GO" id="GO:0004497">
    <property type="term" value="F:monooxygenase activity"/>
    <property type="evidence" value="ECO:0007669"/>
    <property type="project" value="InterPro"/>
</dbReference>
<protein>
    <submittedName>
        <fullName evidence="3">Tryptophan halogenase</fullName>
    </submittedName>
</protein>
<dbReference type="Gene3D" id="3.50.50.60">
    <property type="entry name" value="FAD/NAD(P)-binding domain"/>
    <property type="match status" value="1"/>
</dbReference>
<accession>A0A1Q2M4Q3</accession>
<keyword evidence="4" id="KW-1185">Reference proteome</keyword>
<evidence type="ECO:0000256" key="1">
    <source>
        <dbReference type="PIRSR" id="PIRSR011396-1"/>
    </source>
</evidence>
<feature type="binding site" evidence="2">
    <location>
        <position position="342"/>
    </location>
    <ligand>
        <name>FAD</name>
        <dbReference type="ChEBI" id="CHEBI:57692"/>
    </ligand>
</feature>
<dbReference type="AlphaFoldDB" id="A0A1Q2M4Q3"/>
<keyword evidence="2" id="KW-0274">FAD</keyword>
<dbReference type="eggNOG" id="COG0654">
    <property type="taxonomic scope" value="Bacteria"/>
</dbReference>
<keyword evidence="2" id="KW-0285">Flavoprotein</keyword>
<dbReference type="InterPro" id="IPR033856">
    <property type="entry name" value="Trp_halogen"/>
</dbReference>
<dbReference type="Proteomes" id="UP000188219">
    <property type="component" value="Chromosome"/>
</dbReference>
<dbReference type="RefSeq" id="WP_077402070.1">
    <property type="nucleotide sequence ID" value="NZ_CP019650.1"/>
</dbReference>
<gene>
    <name evidence="3" type="ORF">Mag101_05845</name>
</gene>
<evidence type="ECO:0000313" key="3">
    <source>
        <dbReference type="EMBL" id="AQQ67212.1"/>
    </source>
</evidence>
<name>A0A1Q2M4Q3_9GAMM</name>
<dbReference type="EMBL" id="CP019650">
    <property type="protein sequence ID" value="AQQ67212.1"/>
    <property type="molecule type" value="Genomic_DNA"/>
</dbReference>
<dbReference type="PANTHER" id="PTHR43747:SF4">
    <property type="entry name" value="FLAVIN-DEPENDENT TRYPTOPHAN HALOGENASE"/>
    <property type="match status" value="1"/>
</dbReference>
<dbReference type="PANTHER" id="PTHR43747">
    <property type="entry name" value="FAD-BINDING PROTEIN"/>
    <property type="match status" value="1"/>
</dbReference>
<dbReference type="GO" id="GO:0000166">
    <property type="term" value="F:nucleotide binding"/>
    <property type="evidence" value="ECO:0007669"/>
    <property type="project" value="UniProtKB-KW"/>
</dbReference>
<dbReference type="SUPFAM" id="SSF51905">
    <property type="entry name" value="FAD/NAD(P)-binding domain"/>
    <property type="match status" value="1"/>
</dbReference>
<dbReference type="InterPro" id="IPR036188">
    <property type="entry name" value="FAD/NAD-bd_sf"/>
</dbReference>
<feature type="active site" evidence="1">
    <location>
        <position position="82"/>
    </location>
</feature>